<feature type="region of interest" description="Disordered" evidence="2">
    <location>
        <begin position="319"/>
        <end position="346"/>
    </location>
</feature>
<proteinExistence type="predicted"/>
<keyword evidence="1" id="KW-0238">DNA-binding</keyword>
<feature type="region of interest" description="Disordered" evidence="2">
    <location>
        <begin position="50"/>
        <end position="86"/>
    </location>
</feature>
<protein>
    <recommendedName>
        <fullName evidence="3">Telomere repeat-binding protein 1-6-like ubiquitin-like domain-containing protein</fullName>
    </recommendedName>
</protein>
<evidence type="ECO:0000259" key="3">
    <source>
        <dbReference type="Pfam" id="PF23603"/>
    </source>
</evidence>
<dbReference type="Proteomes" id="UP000593564">
    <property type="component" value="Unassembled WGS sequence"/>
</dbReference>
<feature type="domain" description="Telomere repeat-binding protein 1-6-like ubiquitin-like" evidence="3">
    <location>
        <begin position="374"/>
        <end position="401"/>
    </location>
</feature>
<gene>
    <name evidence="4" type="ORF">HYC85_031763</name>
</gene>
<comment type="caution">
    <text evidence="4">The sequence shown here is derived from an EMBL/GenBank/DDBJ whole genome shotgun (WGS) entry which is preliminary data.</text>
</comment>
<feature type="compositionally biased region" description="Basic and acidic residues" evidence="2">
    <location>
        <begin position="69"/>
        <end position="80"/>
    </location>
</feature>
<evidence type="ECO:0000313" key="4">
    <source>
        <dbReference type="EMBL" id="KAF5930890.1"/>
    </source>
</evidence>
<dbReference type="AlphaFoldDB" id="A0A7J7FRD7"/>
<evidence type="ECO:0000256" key="2">
    <source>
        <dbReference type="SAM" id="MobiDB-lite"/>
    </source>
</evidence>
<dbReference type="InterPro" id="IPR057625">
    <property type="entry name" value="TPR1-6-like_ubiquitin"/>
</dbReference>
<dbReference type="GO" id="GO:0043565">
    <property type="term" value="F:sequence-specific DNA binding"/>
    <property type="evidence" value="ECO:0007669"/>
    <property type="project" value="UniProtKB-ARBA"/>
</dbReference>
<dbReference type="PANTHER" id="PTHR21717">
    <property type="entry name" value="TELOMERIC REPEAT BINDING PROTEIN"/>
    <property type="match status" value="1"/>
</dbReference>
<organism evidence="4 5">
    <name type="scientific">Camellia sinensis</name>
    <name type="common">Tea plant</name>
    <name type="synonym">Thea sinensis</name>
    <dbReference type="NCBI Taxonomy" id="4442"/>
    <lineage>
        <taxon>Eukaryota</taxon>
        <taxon>Viridiplantae</taxon>
        <taxon>Streptophyta</taxon>
        <taxon>Embryophyta</taxon>
        <taxon>Tracheophyta</taxon>
        <taxon>Spermatophyta</taxon>
        <taxon>Magnoliopsida</taxon>
        <taxon>eudicotyledons</taxon>
        <taxon>Gunneridae</taxon>
        <taxon>Pentapetalae</taxon>
        <taxon>asterids</taxon>
        <taxon>Ericales</taxon>
        <taxon>Theaceae</taxon>
        <taxon>Camellia</taxon>
    </lineage>
</organism>
<evidence type="ECO:0000256" key="1">
    <source>
        <dbReference type="ARBA" id="ARBA00023125"/>
    </source>
</evidence>
<feature type="compositionally biased region" description="Low complexity" evidence="2">
    <location>
        <begin position="319"/>
        <end position="335"/>
    </location>
</feature>
<accession>A0A7J7FRD7</accession>
<reference evidence="5" key="1">
    <citation type="journal article" date="2020" name="Nat. Commun.">
        <title>Genome assembly of wild tea tree DASZ reveals pedigree and selection history of tea varieties.</title>
        <authorList>
            <person name="Zhang W."/>
            <person name="Zhang Y."/>
            <person name="Qiu H."/>
            <person name="Guo Y."/>
            <person name="Wan H."/>
            <person name="Zhang X."/>
            <person name="Scossa F."/>
            <person name="Alseekh S."/>
            <person name="Zhang Q."/>
            <person name="Wang P."/>
            <person name="Xu L."/>
            <person name="Schmidt M.H."/>
            <person name="Jia X."/>
            <person name="Li D."/>
            <person name="Zhu A."/>
            <person name="Guo F."/>
            <person name="Chen W."/>
            <person name="Ni D."/>
            <person name="Usadel B."/>
            <person name="Fernie A.R."/>
            <person name="Wen W."/>
        </authorList>
    </citation>
    <scope>NUCLEOTIDE SEQUENCE [LARGE SCALE GENOMIC DNA]</scope>
    <source>
        <strain evidence="5">cv. G240</strain>
    </source>
</reference>
<reference evidence="4 5" key="2">
    <citation type="submission" date="2020-07" db="EMBL/GenBank/DDBJ databases">
        <title>Genome assembly of wild tea tree DASZ reveals pedigree and selection history of tea varieties.</title>
        <authorList>
            <person name="Zhang W."/>
        </authorList>
    </citation>
    <scope>NUCLEOTIDE SEQUENCE [LARGE SCALE GENOMIC DNA]</scope>
    <source>
        <strain evidence="5">cv. G240</strain>
        <tissue evidence="4">Leaf</tissue>
    </source>
</reference>
<dbReference type="Pfam" id="PF23603">
    <property type="entry name" value="Ubiquitin_TPR1"/>
    <property type="match status" value="1"/>
</dbReference>
<feature type="compositionally biased region" description="Low complexity" evidence="2">
    <location>
        <begin position="50"/>
        <end position="60"/>
    </location>
</feature>
<dbReference type="EMBL" id="JACBKZ010000015">
    <property type="protein sequence ID" value="KAF5930890.1"/>
    <property type="molecule type" value="Genomic_DNA"/>
</dbReference>
<dbReference type="InterPro" id="IPR031105">
    <property type="entry name" value="TRP_plant"/>
</dbReference>
<keyword evidence="5" id="KW-1185">Reference proteome</keyword>
<sequence length="426" mass="45865">MDLMAIRCLPYLEVPDRLGGGEQLVRKLMTCQMCAFDLLATVAGKLLLEGESSPSSSNSLTGTIVKGSIKKERQDEDNPSKVEPCGRGSCDRSSFVSELVSQTPVLYHSSKEFSHVHNDDCSGVASVITSDCSEKVGSAEKLVSGKGKIQLGSFASKVEVASSGYQESCDCTLEDENKNKKQIKIEPPKTGNASNNTKADMCSSDDPAVRNRKPPTPVSLDNSVKLPLCTDYIPSGSFPACRDDVKLVIRDDDENSSGCTQPSTATKAFRPPPRIVETIILSPDSETRSVYHNRKIGYKRKRSLTDYPIKKRIFYDRSSVSNSDGGISSEGISSSPRKGLSCDASGSGATIHGASGTSACVAGQHTPFQSRDSHVKVRITSFKVPELFIEMPETATVGSLKISYGSCDCYTWGWTSSRCASSGEED</sequence>
<dbReference type="PANTHER" id="PTHR21717:SF70">
    <property type="entry name" value="TELOMERE REPEAT-BINDING PROTEIN 2-RELATED"/>
    <property type="match status" value="1"/>
</dbReference>
<name>A0A7J7FRD7_CAMSI</name>
<evidence type="ECO:0000313" key="5">
    <source>
        <dbReference type="Proteomes" id="UP000593564"/>
    </source>
</evidence>
<feature type="region of interest" description="Disordered" evidence="2">
    <location>
        <begin position="185"/>
        <end position="219"/>
    </location>
</feature>